<evidence type="ECO:0000313" key="11">
    <source>
        <dbReference type="Proteomes" id="UP000000267"/>
    </source>
</evidence>
<dbReference type="AlphaFoldDB" id="A7TK33"/>
<dbReference type="KEGG" id="vpo:Kpol_1060p35"/>
<feature type="domain" description="C2H2-type" evidence="9">
    <location>
        <begin position="45"/>
        <end position="73"/>
    </location>
</feature>
<feature type="region of interest" description="Disordered" evidence="8">
    <location>
        <begin position="100"/>
        <end position="123"/>
    </location>
</feature>
<evidence type="ECO:0000256" key="8">
    <source>
        <dbReference type="SAM" id="MobiDB-lite"/>
    </source>
</evidence>
<dbReference type="OrthoDB" id="10018191at2759"/>
<evidence type="ECO:0000256" key="2">
    <source>
        <dbReference type="ARBA" id="ARBA00022723"/>
    </source>
</evidence>
<evidence type="ECO:0000256" key="3">
    <source>
        <dbReference type="ARBA" id="ARBA00022737"/>
    </source>
</evidence>
<dbReference type="SUPFAM" id="SSF57667">
    <property type="entry name" value="beta-beta-alpha zinc fingers"/>
    <property type="match status" value="1"/>
</dbReference>
<evidence type="ECO:0000256" key="7">
    <source>
        <dbReference type="PROSITE-ProRule" id="PRU00042"/>
    </source>
</evidence>
<dbReference type="EMBL" id="DS480405">
    <property type="protein sequence ID" value="EDO17379.1"/>
    <property type="molecule type" value="Genomic_DNA"/>
</dbReference>
<dbReference type="GO" id="GO:0000785">
    <property type="term" value="C:chromatin"/>
    <property type="evidence" value="ECO:0007669"/>
    <property type="project" value="TreeGrafter"/>
</dbReference>
<dbReference type="GO" id="GO:0008270">
    <property type="term" value="F:zinc ion binding"/>
    <property type="evidence" value="ECO:0007669"/>
    <property type="project" value="UniProtKB-KW"/>
</dbReference>
<gene>
    <name evidence="10" type="ORF">Kpol_1060p35</name>
</gene>
<dbReference type="RefSeq" id="XP_001645237.1">
    <property type="nucleotide sequence ID" value="XM_001645187.1"/>
</dbReference>
<evidence type="ECO:0000313" key="10">
    <source>
        <dbReference type="EMBL" id="EDO17379.1"/>
    </source>
</evidence>
<dbReference type="OMA" id="DCAMAFT"/>
<dbReference type="GO" id="GO:0005634">
    <property type="term" value="C:nucleus"/>
    <property type="evidence" value="ECO:0007669"/>
    <property type="project" value="UniProtKB-SubCell"/>
</dbReference>
<reference evidence="10 11" key="1">
    <citation type="journal article" date="2007" name="Proc. Natl. Acad. Sci. U.S.A.">
        <title>Independent sorting-out of thousands of duplicated gene pairs in two yeast species descended from a whole-genome duplication.</title>
        <authorList>
            <person name="Scannell D.R."/>
            <person name="Frank A.C."/>
            <person name="Conant G.C."/>
            <person name="Byrne K.P."/>
            <person name="Woolfit M."/>
            <person name="Wolfe K.H."/>
        </authorList>
    </citation>
    <scope>NUCLEOTIDE SEQUENCE [LARGE SCALE GENOMIC DNA]</scope>
    <source>
        <strain evidence="11">ATCC 22028 / DSM 70294 / BCRC 21397 / CBS 2163 / NBRC 10782 / NRRL Y-8283 / UCD 57-17</strain>
    </source>
</reference>
<proteinExistence type="predicted"/>
<dbReference type="PANTHER" id="PTHR40626:SF11">
    <property type="entry name" value="ZINC FINGER PROTEIN YPR022C"/>
    <property type="match status" value="1"/>
</dbReference>
<evidence type="ECO:0000259" key="9">
    <source>
        <dbReference type="PROSITE" id="PS50157"/>
    </source>
</evidence>
<evidence type="ECO:0000256" key="6">
    <source>
        <dbReference type="ARBA" id="ARBA00023242"/>
    </source>
</evidence>
<dbReference type="HOGENOM" id="CLU_1001838_0_0_1"/>
<feature type="region of interest" description="Disordered" evidence="8">
    <location>
        <begin position="187"/>
        <end position="217"/>
    </location>
</feature>
<keyword evidence="5" id="KW-0862">Zinc</keyword>
<dbReference type="FunFam" id="3.30.160.60:FF:002343">
    <property type="entry name" value="Zinc finger protein 33A"/>
    <property type="match status" value="1"/>
</dbReference>
<keyword evidence="6" id="KW-0539">Nucleus</keyword>
<dbReference type="InterPro" id="IPR036236">
    <property type="entry name" value="Znf_C2H2_sf"/>
</dbReference>
<accession>A7TK33</accession>
<evidence type="ECO:0000256" key="1">
    <source>
        <dbReference type="ARBA" id="ARBA00004123"/>
    </source>
</evidence>
<dbReference type="PROSITE" id="PS50157">
    <property type="entry name" value="ZINC_FINGER_C2H2_2"/>
    <property type="match status" value="2"/>
</dbReference>
<organism evidence="11">
    <name type="scientific">Vanderwaltozyma polyspora (strain ATCC 22028 / DSM 70294 / BCRC 21397 / CBS 2163 / NBRC 10782 / NRRL Y-8283 / UCD 57-17)</name>
    <name type="common">Kluyveromyces polysporus</name>
    <dbReference type="NCBI Taxonomy" id="436907"/>
    <lineage>
        <taxon>Eukaryota</taxon>
        <taxon>Fungi</taxon>
        <taxon>Dikarya</taxon>
        <taxon>Ascomycota</taxon>
        <taxon>Saccharomycotina</taxon>
        <taxon>Saccharomycetes</taxon>
        <taxon>Saccharomycetales</taxon>
        <taxon>Saccharomycetaceae</taxon>
        <taxon>Vanderwaltozyma</taxon>
    </lineage>
</organism>
<comment type="subcellular location">
    <subcellularLocation>
        <location evidence="1">Nucleus</location>
    </subcellularLocation>
</comment>
<dbReference type="PROSITE" id="PS00028">
    <property type="entry name" value="ZINC_FINGER_C2H2_1"/>
    <property type="match status" value="1"/>
</dbReference>
<dbReference type="STRING" id="436907.A7TK33"/>
<dbReference type="Gene3D" id="3.30.160.60">
    <property type="entry name" value="Classic Zinc Finger"/>
    <property type="match status" value="2"/>
</dbReference>
<dbReference type="InterPro" id="IPR013087">
    <property type="entry name" value="Znf_C2H2_type"/>
</dbReference>
<feature type="domain" description="C2H2-type" evidence="9">
    <location>
        <begin position="14"/>
        <end position="44"/>
    </location>
</feature>
<evidence type="ECO:0000256" key="5">
    <source>
        <dbReference type="ARBA" id="ARBA00022833"/>
    </source>
</evidence>
<dbReference type="GO" id="GO:0000978">
    <property type="term" value="F:RNA polymerase II cis-regulatory region sequence-specific DNA binding"/>
    <property type="evidence" value="ECO:0007669"/>
    <property type="project" value="InterPro"/>
</dbReference>
<feature type="compositionally biased region" description="Low complexity" evidence="8">
    <location>
        <begin position="200"/>
        <end position="217"/>
    </location>
</feature>
<dbReference type="eggNOG" id="KOG1721">
    <property type="taxonomic scope" value="Eukaryota"/>
</dbReference>
<keyword evidence="3" id="KW-0677">Repeat</keyword>
<keyword evidence="2" id="KW-0479">Metal-binding</keyword>
<dbReference type="Proteomes" id="UP000000267">
    <property type="component" value="Unassembled WGS sequence"/>
</dbReference>
<dbReference type="GeneID" id="5545596"/>
<dbReference type="SMART" id="SM00355">
    <property type="entry name" value="ZnF_C2H2"/>
    <property type="match status" value="2"/>
</dbReference>
<keyword evidence="11" id="KW-1185">Reference proteome</keyword>
<name>A7TK33_VANPO</name>
<protein>
    <recommendedName>
        <fullName evidence="9">C2H2-type domain-containing protein</fullName>
    </recommendedName>
</protein>
<dbReference type="GO" id="GO:0000981">
    <property type="term" value="F:DNA-binding transcription factor activity, RNA polymerase II-specific"/>
    <property type="evidence" value="ECO:0007669"/>
    <property type="project" value="InterPro"/>
</dbReference>
<sequence length="278" mass="30828">MTKPKLARGNKKKFKCSGFGDCAMAFTRQEHLARHQRRHTGEKPFQCEICLKFFSRHDNMRQHRDSVHSSQNQLTKIKNTVIMQNNLHCFKITKHNNTNATTTNTNTNTNTTTTTTTTVNNPTVTTINQPNAMNNGSNGNNNNVASHPAPSLMERKDFVNSYYYDQHQPIKLPPLLLNPSPRYNPYPYEATRLSLPPPSSSSSSTSSSSSSSSSISTQGYLTPLNVPPVVTLPVDANVVVKQDIQQTQQPNVAPVATHPETAANNTSGSRLRVSYMLT</sequence>
<dbReference type="InParanoid" id="A7TK33"/>
<feature type="region of interest" description="Disordered" evidence="8">
    <location>
        <begin position="248"/>
        <end position="268"/>
    </location>
</feature>
<evidence type="ECO:0000256" key="4">
    <source>
        <dbReference type="ARBA" id="ARBA00022771"/>
    </source>
</evidence>
<dbReference type="PANTHER" id="PTHR40626">
    <property type="entry name" value="MIP31509P"/>
    <property type="match status" value="1"/>
</dbReference>
<dbReference type="InterPro" id="IPR051059">
    <property type="entry name" value="VerF-like"/>
</dbReference>
<dbReference type="Pfam" id="PF00096">
    <property type="entry name" value="zf-C2H2"/>
    <property type="match status" value="2"/>
</dbReference>
<keyword evidence="4 7" id="KW-0863">Zinc-finger</keyword>